<dbReference type="EMBL" id="CM000642">
    <property type="protein sequence ID" value="EED92115.1"/>
    <property type="molecule type" value="Genomic_DNA"/>
</dbReference>
<keyword evidence="4" id="KW-1185">Reference proteome</keyword>
<feature type="compositionally biased region" description="Polar residues" evidence="2">
    <location>
        <begin position="79"/>
        <end position="91"/>
    </location>
</feature>
<evidence type="ECO:0000313" key="3">
    <source>
        <dbReference type="EMBL" id="EED92115.1"/>
    </source>
</evidence>
<dbReference type="InParanoid" id="B8C3G0"/>
<protein>
    <submittedName>
        <fullName evidence="3">Uncharacterized protein</fullName>
    </submittedName>
</protein>
<evidence type="ECO:0000256" key="1">
    <source>
        <dbReference type="ARBA" id="ARBA00006080"/>
    </source>
</evidence>
<dbReference type="HOGENOM" id="CLU_302579_0_0_1"/>
<evidence type="ECO:0000313" key="4">
    <source>
        <dbReference type="Proteomes" id="UP000001449"/>
    </source>
</evidence>
<dbReference type="eggNOG" id="KOG2346">
    <property type="taxonomic scope" value="Eukaryota"/>
</dbReference>
<dbReference type="GO" id="GO:0005829">
    <property type="term" value="C:cytosol"/>
    <property type="evidence" value="ECO:0007669"/>
    <property type="project" value="GOC"/>
</dbReference>
<reference evidence="3 4" key="2">
    <citation type="journal article" date="2008" name="Nature">
        <title>The Phaeodactylum genome reveals the evolutionary history of diatom genomes.</title>
        <authorList>
            <person name="Bowler C."/>
            <person name="Allen A.E."/>
            <person name="Badger J.H."/>
            <person name="Grimwood J."/>
            <person name="Jabbari K."/>
            <person name="Kuo A."/>
            <person name="Maheswari U."/>
            <person name="Martens C."/>
            <person name="Maumus F."/>
            <person name="Otillar R.P."/>
            <person name="Rayko E."/>
            <person name="Salamov A."/>
            <person name="Vandepoele K."/>
            <person name="Beszteri B."/>
            <person name="Gruber A."/>
            <person name="Heijde M."/>
            <person name="Katinka M."/>
            <person name="Mock T."/>
            <person name="Valentin K."/>
            <person name="Verret F."/>
            <person name="Berges J.A."/>
            <person name="Brownlee C."/>
            <person name="Cadoret J.P."/>
            <person name="Chiovitti A."/>
            <person name="Choi C.J."/>
            <person name="Coesel S."/>
            <person name="De Martino A."/>
            <person name="Detter J.C."/>
            <person name="Durkin C."/>
            <person name="Falciatore A."/>
            <person name="Fournet J."/>
            <person name="Haruta M."/>
            <person name="Huysman M.J."/>
            <person name="Jenkins B.D."/>
            <person name="Jiroutova K."/>
            <person name="Jorgensen R.E."/>
            <person name="Joubert Y."/>
            <person name="Kaplan A."/>
            <person name="Kroger N."/>
            <person name="Kroth P.G."/>
            <person name="La Roche J."/>
            <person name="Lindquist E."/>
            <person name="Lommer M."/>
            <person name="Martin-Jezequel V."/>
            <person name="Lopez P.J."/>
            <person name="Lucas S."/>
            <person name="Mangogna M."/>
            <person name="McGinnis K."/>
            <person name="Medlin L.K."/>
            <person name="Montsant A."/>
            <person name="Oudot-Le Secq M.P."/>
            <person name="Napoli C."/>
            <person name="Obornik M."/>
            <person name="Parker M.S."/>
            <person name="Petit J.L."/>
            <person name="Porcel B.M."/>
            <person name="Poulsen N."/>
            <person name="Robison M."/>
            <person name="Rychlewski L."/>
            <person name="Rynearson T.A."/>
            <person name="Schmutz J."/>
            <person name="Shapiro H."/>
            <person name="Siaut M."/>
            <person name="Stanley M."/>
            <person name="Sussman M.R."/>
            <person name="Taylor A.R."/>
            <person name="Vardi A."/>
            <person name="von Dassow P."/>
            <person name="Vyverman W."/>
            <person name="Willis A."/>
            <person name="Wyrwicz L.S."/>
            <person name="Rokhsar D.S."/>
            <person name="Weissenbach J."/>
            <person name="Armbrust E.V."/>
            <person name="Green B.R."/>
            <person name="Van de Peer Y."/>
            <person name="Grigoriev I.V."/>
        </authorList>
    </citation>
    <scope>NUCLEOTIDE SEQUENCE [LARGE SCALE GENOMIC DNA]</scope>
    <source>
        <strain evidence="3 4">CCMP1335</strain>
    </source>
</reference>
<dbReference type="Pfam" id="PF08700">
    <property type="entry name" value="VPS51_Exo84_N"/>
    <property type="match status" value="1"/>
</dbReference>
<dbReference type="GO" id="GO:1990745">
    <property type="term" value="C:EARP complex"/>
    <property type="evidence" value="ECO:0000318"/>
    <property type="project" value="GO_Central"/>
</dbReference>
<evidence type="ECO:0000256" key="2">
    <source>
        <dbReference type="SAM" id="MobiDB-lite"/>
    </source>
</evidence>
<feature type="region of interest" description="Disordered" evidence="2">
    <location>
        <begin position="389"/>
        <end position="411"/>
    </location>
</feature>
<dbReference type="GO" id="GO:0007041">
    <property type="term" value="P:lysosomal transport"/>
    <property type="evidence" value="ECO:0000318"/>
    <property type="project" value="GO_Central"/>
</dbReference>
<sequence length="1059" mass="115631">MTMSDDDSSIHSSSSSDDEFLTSTGTGGGSNPQDREALVRKKLLESFYGASAVASASPTDTSGAHDGGGGEAAAASSSNTKEGNIASSQHTNDSDDDDDDNDVHHPPNPLTEVSCSYFKSPSQIPLPFTATKSDLDSPNFHPSSHTLSHIAHSNAHTLLETNERLALDIRTLDSTMQTLVYENYSKFIDATDAIKSIGTNVTTTGESSLDRLQLAMDRIQQSSQRSEQLLRASREAVADKLRIQRLLTRLDALLCLPNTLRTYIGEGKMRMAIKSHKSATEILGRHSAGFESLRSIEAECGEILKELVMDLKEKLLWWSGGGGGDSGLHSFGSEVHLPPNSIAEIFECAGSLLMLESTTFSAGLDRSQCQSLALAACGQFLKERLDTVRGSGSLPSSPVNSPARKDKPNTGISSELPLSFLDGILESTTLFGVSFQDNGTRDVNHASERELLGKFVTDNFDRFIRHVKMLLIRHNEAMFKANAQVEEESSDDANFVQISLALSQLLRSVRELASGLALPEVGLDLSIASALVDQTVELTEMLVRRRVAMKFYGLREVIVRECLAPLVREVVQSGFGNGGESKEDEPKSLPLVEMIQLANVALSDGLQMADDLIRATLQRSEAAGEAGVAAPVDSAVVKVAVQKNARLLGVWLASTLEQLVGFESPNDDTILLEVIEEHSEEDAYVKRTINVPQLEGNEEDYNAKSTYASDDSIVDSCTVEVANLILQLDDGAPEKSYSNFLLSVCEMCRLAERSMANTLNQSIQSAMDEESRVAESANTLFATGINPHRKGKDILDAEQVLAQRFRLAASPSLSMYIMNRGARAASELCSEIYELSDARDPYAIPSRPREVCFKVLEIVKSACEDCISIVGGDLFVAPVAPFPDDQEYADVFGTRMTQHSSGGASRGLQLDVERMFIEKTQVYPHSLDQVEFTRNSVVSGILLVALSSFLECVRSSVFSSLGYRQMKVDAIFLRYLFPHFVKDEFGTAEANARSCLFNALDDIMLKAGQRCVDPEVVADDDYYDAEKDEIVTPYLLVRQFLLTSDEEEAVSVMKRISFS</sequence>
<reference evidence="3 4" key="1">
    <citation type="journal article" date="2004" name="Science">
        <title>The genome of the diatom Thalassiosira pseudonana: ecology, evolution, and metabolism.</title>
        <authorList>
            <person name="Armbrust E.V."/>
            <person name="Berges J.A."/>
            <person name="Bowler C."/>
            <person name="Green B.R."/>
            <person name="Martinez D."/>
            <person name="Putnam N.H."/>
            <person name="Zhou S."/>
            <person name="Allen A.E."/>
            <person name="Apt K.E."/>
            <person name="Bechner M."/>
            <person name="Brzezinski M.A."/>
            <person name="Chaal B.K."/>
            <person name="Chiovitti A."/>
            <person name="Davis A.K."/>
            <person name="Demarest M.S."/>
            <person name="Detter J.C."/>
            <person name="Glavina T."/>
            <person name="Goodstein D."/>
            <person name="Hadi M.Z."/>
            <person name="Hellsten U."/>
            <person name="Hildebrand M."/>
            <person name="Jenkins B.D."/>
            <person name="Jurka J."/>
            <person name="Kapitonov V.V."/>
            <person name="Kroger N."/>
            <person name="Lau W.W."/>
            <person name="Lane T.W."/>
            <person name="Larimer F.W."/>
            <person name="Lippmeier J.C."/>
            <person name="Lucas S."/>
            <person name="Medina M."/>
            <person name="Montsant A."/>
            <person name="Obornik M."/>
            <person name="Parker M.S."/>
            <person name="Palenik B."/>
            <person name="Pazour G.J."/>
            <person name="Richardson P.M."/>
            <person name="Rynearson T.A."/>
            <person name="Saito M.A."/>
            <person name="Schwartz D.C."/>
            <person name="Thamatrakoln K."/>
            <person name="Valentin K."/>
            <person name="Vardi A."/>
            <person name="Wilkerson F.P."/>
            <person name="Rokhsar D.S."/>
        </authorList>
    </citation>
    <scope>NUCLEOTIDE SEQUENCE [LARGE SCALE GENOMIC DNA]</scope>
    <source>
        <strain evidence="3 4">CCMP1335</strain>
    </source>
</reference>
<dbReference type="PANTHER" id="PTHR15954">
    <property type="entry name" value="VACUOLAR PROTEIN SORTING-ASSOCIATED PROTEIN 51 HOMOLOG"/>
    <property type="match status" value="1"/>
</dbReference>
<dbReference type="PaxDb" id="35128-Thaps5630"/>
<dbReference type="GO" id="GO:0048193">
    <property type="term" value="P:Golgi vesicle transport"/>
    <property type="evidence" value="ECO:0000318"/>
    <property type="project" value="GO_Central"/>
</dbReference>
<organism evidence="3 4">
    <name type="scientific">Thalassiosira pseudonana</name>
    <name type="common">Marine diatom</name>
    <name type="synonym">Cyclotella nana</name>
    <dbReference type="NCBI Taxonomy" id="35128"/>
    <lineage>
        <taxon>Eukaryota</taxon>
        <taxon>Sar</taxon>
        <taxon>Stramenopiles</taxon>
        <taxon>Ochrophyta</taxon>
        <taxon>Bacillariophyta</taxon>
        <taxon>Coscinodiscophyceae</taxon>
        <taxon>Thalassiosirophycidae</taxon>
        <taxon>Thalassiosirales</taxon>
        <taxon>Thalassiosiraceae</taxon>
        <taxon>Thalassiosira</taxon>
    </lineage>
</organism>
<dbReference type="KEGG" id="tps:THAPSDRAFT_5630"/>
<dbReference type="InterPro" id="IPR014812">
    <property type="entry name" value="Vps51"/>
</dbReference>
<feature type="region of interest" description="Disordered" evidence="2">
    <location>
        <begin position="51"/>
        <end position="115"/>
    </location>
</feature>
<dbReference type="GO" id="GO:0007030">
    <property type="term" value="P:Golgi organization"/>
    <property type="evidence" value="ECO:0000318"/>
    <property type="project" value="GO_Central"/>
</dbReference>
<dbReference type="PANTHER" id="PTHR15954:SF4">
    <property type="entry name" value="VACUOLAR PROTEIN SORTING-ASSOCIATED PROTEIN 51 HOMOLOG"/>
    <property type="match status" value="1"/>
</dbReference>
<dbReference type="GO" id="GO:0042147">
    <property type="term" value="P:retrograde transport, endosome to Golgi"/>
    <property type="evidence" value="ECO:0000318"/>
    <property type="project" value="GO_Central"/>
</dbReference>
<dbReference type="GeneID" id="7445198"/>
<gene>
    <name evidence="3" type="ORF">THAPSDRAFT_5630</name>
</gene>
<comment type="similarity">
    <text evidence="1">Belongs to the VPS51 family.</text>
</comment>
<dbReference type="GO" id="GO:0032456">
    <property type="term" value="P:endocytic recycling"/>
    <property type="evidence" value="ECO:0000318"/>
    <property type="project" value="GO_Central"/>
</dbReference>
<dbReference type="GO" id="GO:0000938">
    <property type="term" value="C:GARP complex"/>
    <property type="evidence" value="ECO:0000318"/>
    <property type="project" value="GO_Central"/>
</dbReference>
<dbReference type="AlphaFoldDB" id="B8C3G0"/>
<dbReference type="Proteomes" id="UP000001449">
    <property type="component" value="Chromosome 5"/>
</dbReference>
<dbReference type="STRING" id="35128.B8C3G0"/>
<dbReference type="GO" id="GO:0016020">
    <property type="term" value="C:membrane"/>
    <property type="evidence" value="ECO:0000318"/>
    <property type="project" value="GO_Central"/>
</dbReference>
<feature type="region of interest" description="Disordered" evidence="2">
    <location>
        <begin position="1"/>
        <end position="38"/>
    </location>
</feature>
<proteinExistence type="inferred from homology"/>
<dbReference type="OMA" id="TMQTLVY"/>
<name>B8C3G0_THAPS</name>
<accession>B8C3G0</accession>
<dbReference type="RefSeq" id="XP_002290363.1">
    <property type="nucleotide sequence ID" value="XM_002290327.1"/>
</dbReference>